<reference evidence="2 3" key="1">
    <citation type="submission" date="2019-08" db="EMBL/GenBank/DDBJ databases">
        <title>The genome of the soybean aphid Biotype 1, its phylome, world population structure and adaptation to the North American continent.</title>
        <authorList>
            <person name="Giordano R."/>
            <person name="Donthu R.K."/>
            <person name="Hernandez A.G."/>
            <person name="Wright C.L."/>
            <person name="Zimin A.V."/>
        </authorList>
    </citation>
    <scope>NUCLEOTIDE SEQUENCE [LARGE SCALE GENOMIC DNA]</scope>
    <source>
        <tissue evidence="2">Whole aphids</tissue>
    </source>
</reference>
<dbReference type="OrthoDB" id="7112137at2759"/>
<keyword evidence="1" id="KW-0472">Membrane</keyword>
<name>A0A6G0TMT3_APHGL</name>
<dbReference type="EMBL" id="VYZN01000025">
    <property type="protein sequence ID" value="KAE9535812.1"/>
    <property type="molecule type" value="Genomic_DNA"/>
</dbReference>
<dbReference type="AlphaFoldDB" id="A0A6G0TMT3"/>
<keyword evidence="3" id="KW-1185">Reference proteome</keyword>
<comment type="caution">
    <text evidence="2">The sequence shown here is derived from an EMBL/GenBank/DDBJ whole genome shotgun (WGS) entry which is preliminary data.</text>
</comment>
<organism evidence="2 3">
    <name type="scientific">Aphis glycines</name>
    <name type="common">Soybean aphid</name>
    <dbReference type="NCBI Taxonomy" id="307491"/>
    <lineage>
        <taxon>Eukaryota</taxon>
        <taxon>Metazoa</taxon>
        <taxon>Ecdysozoa</taxon>
        <taxon>Arthropoda</taxon>
        <taxon>Hexapoda</taxon>
        <taxon>Insecta</taxon>
        <taxon>Pterygota</taxon>
        <taxon>Neoptera</taxon>
        <taxon>Paraneoptera</taxon>
        <taxon>Hemiptera</taxon>
        <taxon>Sternorrhyncha</taxon>
        <taxon>Aphidomorpha</taxon>
        <taxon>Aphidoidea</taxon>
        <taxon>Aphididae</taxon>
        <taxon>Aphidini</taxon>
        <taxon>Aphis</taxon>
        <taxon>Aphis</taxon>
    </lineage>
</organism>
<dbReference type="Proteomes" id="UP000475862">
    <property type="component" value="Unassembled WGS sequence"/>
</dbReference>
<accession>A0A6G0TMT3</accession>
<proteinExistence type="predicted"/>
<gene>
    <name evidence="2" type="ORF">AGLY_007713</name>
</gene>
<sequence length="174" mass="19737">MYVQEETRQKIAVKVTEIVKFEMAIDVVRTFRQKFIAVCRKLGIGVCLRTVILIFCLTFFWVQMHMSDVADNETLQILAKPDGLLDANDSMLQLVPQHLHKYLVALPQRDRPHQAILPGNASEQVATAVSLNASEIRRLIDQQNSKQIVLNEDVFGPLQNDSLVIVIQVCNQII</sequence>
<evidence type="ECO:0000313" key="2">
    <source>
        <dbReference type="EMBL" id="KAE9535812.1"/>
    </source>
</evidence>
<feature type="transmembrane region" description="Helical" evidence="1">
    <location>
        <begin position="42"/>
        <end position="62"/>
    </location>
</feature>
<keyword evidence="1" id="KW-0812">Transmembrane</keyword>
<evidence type="ECO:0000313" key="3">
    <source>
        <dbReference type="Proteomes" id="UP000475862"/>
    </source>
</evidence>
<evidence type="ECO:0000256" key="1">
    <source>
        <dbReference type="SAM" id="Phobius"/>
    </source>
</evidence>
<protein>
    <submittedName>
        <fullName evidence="2">Uncharacterized protein</fullName>
    </submittedName>
</protein>
<keyword evidence="1" id="KW-1133">Transmembrane helix</keyword>